<feature type="region of interest" description="Disordered" evidence="1">
    <location>
        <begin position="1"/>
        <end position="48"/>
    </location>
</feature>
<comment type="caution">
    <text evidence="2">The sequence shown here is derived from an EMBL/GenBank/DDBJ whole genome shotgun (WGS) entry which is preliminary data.</text>
</comment>
<organism evidence="2 3">
    <name type="scientific">Pleuronectes platessa</name>
    <name type="common">European plaice</name>
    <dbReference type="NCBI Taxonomy" id="8262"/>
    <lineage>
        <taxon>Eukaryota</taxon>
        <taxon>Metazoa</taxon>
        <taxon>Chordata</taxon>
        <taxon>Craniata</taxon>
        <taxon>Vertebrata</taxon>
        <taxon>Euteleostomi</taxon>
        <taxon>Actinopterygii</taxon>
        <taxon>Neopterygii</taxon>
        <taxon>Teleostei</taxon>
        <taxon>Neoteleostei</taxon>
        <taxon>Acanthomorphata</taxon>
        <taxon>Carangaria</taxon>
        <taxon>Pleuronectiformes</taxon>
        <taxon>Pleuronectoidei</taxon>
        <taxon>Pleuronectidae</taxon>
        <taxon>Pleuronectes</taxon>
    </lineage>
</organism>
<feature type="compositionally biased region" description="Basic residues" evidence="1">
    <location>
        <begin position="19"/>
        <end position="29"/>
    </location>
</feature>
<evidence type="ECO:0000256" key="1">
    <source>
        <dbReference type="SAM" id="MobiDB-lite"/>
    </source>
</evidence>
<dbReference type="AlphaFoldDB" id="A0A9N7TMH3"/>
<sequence length="205" mass="23428">MRRPRDVQQNEYVQETVRKTWKKHGRRQKKTEEEKTERRRKKRTEEVQKMGPLHPSVVVRRGLAMTDSANGDGPISAKHHALGVLQVISGLHNWDRSSTSSFLATNPSLKREPERFRDHREDRLVSQRFFEPNPAGSRIDLQVFSDPPKEPGSELGFGECADKRGSFLLEQAVEVEGKRIVKADRAACRYKGAALLLTICMFGSY</sequence>
<dbReference type="EMBL" id="CADEAL010000118">
    <property type="protein sequence ID" value="CAB1414689.1"/>
    <property type="molecule type" value="Genomic_DNA"/>
</dbReference>
<evidence type="ECO:0000313" key="3">
    <source>
        <dbReference type="Proteomes" id="UP001153269"/>
    </source>
</evidence>
<dbReference type="Proteomes" id="UP001153269">
    <property type="component" value="Unassembled WGS sequence"/>
</dbReference>
<accession>A0A9N7TMH3</accession>
<keyword evidence="3" id="KW-1185">Reference proteome</keyword>
<evidence type="ECO:0000313" key="2">
    <source>
        <dbReference type="EMBL" id="CAB1414689.1"/>
    </source>
</evidence>
<reference evidence="2" key="1">
    <citation type="submission" date="2020-03" db="EMBL/GenBank/DDBJ databases">
        <authorList>
            <person name="Weist P."/>
        </authorList>
    </citation>
    <scope>NUCLEOTIDE SEQUENCE</scope>
</reference>
<proteinExistence type="predicted"/>
<protein>
    <submittedName>
        <fullName evidence="2">Uncharacterized protein</fullName>
    </submittedName>
</protein>
<feature type="compositionally biased region" description="Basic and acidic residues" evidence="1">
    <location>
        <begin position="30"/>
        <end position="48"/>
    </location>
</feature>
<gene>
    <name evidence="2" type="ORF">PLEPLA_LOCUS2398</name>
</gene>
<name>A0A9N7TMH3_PLEPL</name>